<proteinExistence type="predicted"/>
<feature type="compositionally biased region" description="Basic and acidic residues" evidence="1">
    <location>
        <begin position="12"/>
        <end position="32"/>
    </location>
</feature>
<protein>
    <submittedName>
        <fullName evidence="2">Uncharacterized protein</fullName>
    </submittedName>
</protein>
<accession>A0A3D3R043</accession>
<evidence type="ECO:0000313" key="2">
    <source>
        <dbReference type="EMBL" id="HCO21956.1"/>
    </source>
</evidence>
<gene>
    <name evidence="2" type="ORF">DIT97_02355</name>
</gene>
<organism evidence="2 3">
    <name type="scientific">Gimesia maris</name>
    <dbReference type="NCBI Taxonomy" id="122"/>
    <lineage>
        <taxon>Bacteria</taxon>
        <taxon>Pseudomonadati</taxon>
        <taxon>Planctomycetota</taxon>
        <taxon>Planctomycetia</taxon>
        <taxon>Planctomycetales</taxon>
        <taxon>Planctomycetaceae</taxon>
        <taxon>Gimesia</taxon>
    </lineage>
</organism>
<feature type="region of interest" description="Disordered" evidence="1">
    <location>
        <begin position="1"/>
        <end position="44"/>
    </location>
</feature>
<reference evidence="2 3" key="1">
    <citation type="journal article" date="2018" name="Nat. Biotechnol.">
        <title>A standardized bacterial taxonomy based on genome phylogeny substantially revises the tree of life.</title>
        <authorList>
            <person name="Parks D.H."/>
            <person name="Chuvochina M."/>
            <person name="Waite D.W."/>
            <person name="Rinke C."/>
            <person name="Skarshewski A."/>
            <person name="Chaumeil P.A."/>
            <person name="Hugenholtz P."/>
        </authorList>
    </citation>
    <scope>NUCLEOTIDE SEQUENCE [LARGE SCALE GENOMIC DNA]</scope>
    <source>
        <strain evidence="2">UBA9375</strain>
    </source>
</reference>
<feature type="compositionally biased region" description="Polar residues" evidence="1">
    <location>
        <begin position="1"/>
        <end position="11"/>
    </location>
</feature>
<evidence type="ECO:0000256" key="1">
    <source>
        <dbReference type="SAM" id="MobiDB-lite"/>
    </source>
</evidence>
<dbReference type="EMBL" id="DQAY01000019">
    <property type="protein sequence ID" value="HCO21956.1"/>
    <property type="molecule type" value="Genomic_DNA"/>
</dbReference>
<dbReference type="RefSeq" id="WP_154934154.1">
    <property type="nucleotide sequence ID" value="NZ_CAXBMG010000008.1"/>
</dbReference>
<name>A0A3D3R043_9PLAN</name>
<dbReference type="Proteomes" id="UP000263642">
    <property type="component" value="Unassembled WGS sequence"/>
</dbReference>
<dbReference type="AlphaFoldDB" id="A0A3D3R043"/>
<evidence type="ECO:0000313" key="3">
    <source>
        <dbReference type="Proteomes" id="UP000263642"/>
    </source>
</evidence>
<feature type="compositionally biased region" description="Polar residues" evidence="1">
    <location>
        <begin position="33"/>
        <end position="44"/>
    </location>
</feature>
<comment type="caution">
    <text evidence="2">The sequence shown here is derived from an EMBL/GenBank/DDBJ whole genome shotgun (WGS) entry which is preliminary data.</text>
</comment>
<sequence length="79" mass="9385">MKQVTEQQSATFEDRRQNRDDSRPAGIGERRQFSNSYNSENQDVNELAQAIDQYKLRHRRRFITFEELHSVVTGLGYHK</sequence>